<gene>
    <name evidence="1" type="ORF">FHS27_000065</name>
</gene>
<dbReference type="EMBL" id="JACHXU010000001">
    <property type="protein sequence ID" value="MBB3204301.1"/>
    <property type="molecule type" value="Genomic_DNA"/>
</dbReference>
<name>A0A7W5DTL2_9BACT</name>
<reference evidence="1 2" key="1">
    <citation type="submission" date="2020-08" db="EMBL/GenBank/DDBJ databases">
        <title>Genomic Encyclopedia of Type Strains, Phase III (KMG-III): the genomes of soil and plant-associated and newly described type strains.</title>
        <authorList>
            <person name="Whitman W."/>
        </authorList>
    </citation>
    <scope>NUCLEOTIDE SEQUENCE [LARGE SCALE GENOMIC DNA]</scope>
    <source>
        <strain evidence="1 2">CECT 8075</strain>
    </source>
</reference>
<dbReference type="Proteomes" id="UP000536179">
    <property type="component" value="Unassembled WGS sequence"/>
</dbReference>
<protein>
    <submittedName>
        <fullName evidence="1">Uncharacterized protein</fullName>
    </submittedName>
</protein>
<sequence>MFSGVFSLLEAVETGWSEGDSDGLFGLCSGQQLGQRESETLPMEVGSLVLEGVRLRRTFRVKNKPVESS</sequence>
<comment type="caution">
    <text evidence="1">The sequence shown here is derived from an EMBL/GenBank/DDBJ whole genome shotgun (WGS) entry which is preliminary data.</text>
</comment>
<evidence type="ECO:0000313" key="1">
    <source>
        <dbReference type="EMBL" id="MBB3204301.1"/>
    </source>
</evidence>
<evidence type="ECO:0000313" key="2">
    <source>
        <dbReference type="Proteomes" id="UP000536179"/>
    </source>
</evidence>
<organism evidence="1 2">
    <name type="scientific">Aporhodopirellula rubra</name>
    <dbReference type="NCBI Taxonomy" id="980271"/>
    <lineage>
        <taxon>Bacteria</taxon>
        <taxon>Pseudomonadati</taxon>
        <taxon>Planctomycetota</taxon>
        <taxon>Planctomycetia</taxon>
        <taxon>Pirellulales</taxon>
        <taxon>Pirellulaceae</taxon>
        <taxon>Aporhodopirellula</taxon>
    </lineage>
</organism>
<proteinExistence type="predicted"/>
<keyword evidence="2" id="KW-1185">Reference proteome</keyword>
<accession>A0A7W5DTL2</accession>
<dbReference type="AlphaFoldDB" id="A0A7W5DTL2"/>